<feature type="transmembrane region" description="Helical" evidence="9">
    <location>
        <begin position="96"/>
        <end position="115"/>
    </location>
</feature>
<comment type="similarity">
    <text evidence="7">Belongs to the glycosyltransferase 87 family.</text>
</comment>
<dbReference type="GO" id="GO:0016758">
    <property type="term" value="F:hexosyltransferase activity"/>
    <property type="evidence" value="ECO:0007669"/>
    <property type="project" value="InterPro"/>
</dbReference>
<keyword evidence="2" id="KW-1003">Cell membrane</keyword>
<feature type="transmembrane region" description="Helical" evidence="9">
    <location>
        <begin position="121"/>
        <end position="137"/>
    </location>
</feature>
<evidence type="ECO:0000256" key="9">
    <source>
        <dbReference type="SAM" id="Phobius"/>
    </source>
</evidence>
<reference evidence="10" key="1">
    <citation type="submission" date="2023-04" db="EMBL/GenBank/DDBJ databases">
        <title>Complete genome sequence of a phthalic acid esters degrading bacterial strain.</title>
        <authorList>
            <person name="Weng L."/>
            <person name="Jia Y."/>
            <person name="Ren L."/>
        </authorList>
    </citation>
    <scope>NUCLEOTIDE SEQUENCE</scope>
    <source>
        <strain evidence="10">RL-LY01</strain>
    </source>
</reference>
<protein>
    <submittedName>
        <fullName evidence="10">Glycosyltransferase 87 family protein</fullName>
    </submittedName>
</protein>
<dbReference type="Proteomes" id="UP001213504">
    <property type="component" value="Chromosome"/>
</dbReference>
<evidence type="ECO:0000256" key="6">
    <source>
        <dbReference type="ARBA" id="ARBA00023136"/>
    </source>
</evidence>
<feature type="transmembrane region" description="Helical" evidence="9">
    <location>
        <begin position="200"/>
        <end position="218"/>
    </location>
</feature>
<evidence type="ECO:0000256" key="5">
    <source>
        <dbReference type="ARBA" id="ARBA00022989"/>
    </source>
</evidence>
<feature type="transmembrane region" description="Helical" evidence="9">
    <location>
        <begin position="312"/>
        <end position="330"/>
    </location>
</feature>
<evidence type="ECO:0000256" key="1">
    <source>
        <dbReference type="ARBA" id="ARBA00004651"/>
    </source>
</evidence>
<proteinExistence type="inferred from homology"/>
<evidence type="ECO:0000256" key="3">
    <source>
        <dbReference type="ARBA" id="ARBA00022679"/>
    </source>
</evidence>
<feature type="transmembrane region" description="Helical" evidence="9">
    <location>
        <begin position="174"/>
        <end position="193"/>
    </location>
</feature>
<dbReference type="AlphaFoldDB" id="A0AAX3T849"/>
<evidence type="ECO:0000313" key="10">
    <source>
        <dbReference type="EMBL" id="WFP25323.1"/>
    </source>
</evidence>
<dbReference type="InterPro" id="IPR018584">
    <property type="entry name" value="GT87"/>
</dbReference>
<accession>A0AAX3T849</accession>
<feature type="transmembrane region" description="Helical" evidence="9">
    <location>
        <begin position="337"/>
        <end position="357"/>
    </location>
</feature>
<feature type="transmembrane region" description="Helical" evidence="9">
    <location>
        <begin position="377"/>
        <end position="401"/>
    </location>
</feature>
<feature type="region of interest" description="Disordered" evidence="8">
    <location>
        <begin position="431"/>
        <end position="502"/>
    </location>
</feature>
<evidence type="ECO:0000256" key="4">
    <source>
        <dbReference type="ARBA" id="ARBA00022692"/>
    </source>
</evidence>
<evidence type="ECO:0000256" key="7">
    <source>
        <dbReference type="ARBA" id="ARBA00024033"/>
    </source>
</evidence>
<comment type="subcellular location">
    <subcellularLocation>
        <location evidence="1">Cell membrane</location>
        <topology evidence="1">Multi-pass membrane protein</topology>
    </subcellularLocation>
</comment>
<keyword evidence="3" id="KW-0808">Transferase</keyword>
<gene>
    <name evidence="10" type="ORF">P9A14_01990</name>
</gene>
<keyword evidence="6 9" id="KW-0472">Membrane</keyword>
<keyword evidence="5 9" id="KW-1133">Transmembrane helix</keyword>
<evidence type="ECO:0000256" key="2">
    <source>
        <dbReference type="ARBA" id="ARBA00022475"/>
    </source>
</evidence>
<feature type="transmembrane region" description="Helical" evidence="9">
    <location>
        <begin position="263"/>
        <end position="283"/>
    </location>
</feature>
<dbReference type="GO" id="GO:0005886">
    <property type="term" value="C:plasma membrane"/>
    <property type="evidence" value="ECO:0007669"/>
    <property type="project" value="UniProtKB-SubCell"/>
</dbReference>
<feature type="compositionally biased region" description="Basic and acidic residues" evidence="8">
    <location>
        <begin position="445"/>
        <end position="462"/>
    </location>
</feature>
<feature type="compositionally biased region" description="Gly residues" evidence="8">
    <location>
        <begin position="433"/>
        <end position="443"/>
    </location>
</feature>
<feature type="transmembrane region" description="Helical" evidence="9">
    <location>
        <begin position="290"/>
        <end position="306"/>
    </location>
</feature>
<feature type="compositionally biased region" description="Basic and acidic residues" evidence="8">
    <location>
        <begin position="470"/>
        <end position="479"/>
    </location>
</feature>
<evidence type="ECO:0000256" key="8">
    <source>
        <dbReference type="SAM" id="MobiDB-lite"/>
    </source>
</evidence>
<name>A0AAX3T849_9ACTN</name>
<organism evidence="10 11">
    <name type="scientific">Gordonia hongkongensis</name>
    <dbReference type="NCBI Taxonomy" id="1701090"/>
    <lineage>
        <taxon>Bacteria</taxon>
        <taxon>Bacillati</taxon>
        <taxon>Actinomycetota</taxon>
        <taxon>Actinomycetes</taxon>
        <taxon>Mycobacteriales</taxon>
        <taxon>Gordoniaceae</taxon>
        <taxon>Gordonia</taxon>
    </lineage>
</organism>
<dbReference type="Pfam" id="PF09594">
    <property type="entry name" value="GT87"/>
    <property type="match status" value="1"/>
</dbReference>
<dbReference type="RefSeq" id="WP_058251039.1">
    <property type="nucleotide sequence ID" value="NZ_CP121270.1"/>
</dbReference>
<dbReference type="EMBL" id="CP121270">
    <property type="protein sequence ID" value="WFP25323.1"/>
    <property type="molecule type" value="Genomic_DNA"/>
</dbReference>
<evidence type="ECO:0000313" key="11">
    <source>
        <dbReference type="Proteomes" id="UP001213504"/>
    </source>
</evidence>
<sequence length="502" mass="53683">MNLPRPVLLATGFAVVGVIALALQDVVVPLGAQFWGLLHNQIDLSVYQAGARAVANGVSLYDVKMIGDLDYTYSPFSALLFSPLAWMSFDVARMLWSAGIVVALYLVIMLSFRSLGRPVTWPLRVIAASLVAVAMLFEPVRTTIWYGQINVFLMLVIVADLARPDGGRLKGFWTGVAAGIKLTPLIFAGYFLVQRNWRALAGVVGGFATTMLIGFAALPGDSWSYWTGKLFESDRVGSAQLRGNQSLRGMLANHLDTDNPPTLLWLALVLAVLAVGFAVATYAHRKGQELLAVSIVGMTACVVSPMSWGHHWVWFIPILVIGIHLVLDARQPRAPRVWAGVGVAALVLLAFSWPTHVPALIPDGYYTGLYVKTRITWLNWFTVSPYLWAYLGVLVATVVGLRMVGSRGYSTPTPADPIIPPGVAAAVIAEGGLPTGDAGGTGSEGTRRPDTGGEESGPRDSRGTSGHTLRPSEDTRGMADDLVGTDGEPVTETPDQGPAAPV</sequence>
<keyword evidence="4 9" id="KW-0812">Transmembrane</keyword>